<comment type="caution">
    <text evidence="2">The sequence shown here is derived from an EMBL/GenBank/DDBJ whole genome shotgun (WGS) entry which is preliminary data.</text>
</comment>
<protein>
    <submittedName>
        <fullName evidence="2">Uncharacterized protein</fullName>
    </submittedName>
</protein>
<sequence>MTFSRGLEFTGLEFKKARKSVGASSSFCGSLELPGVLVRSNCSRRSVGFERLRRTRRSHMLALSLSRRSLSERFGRSLRTGPLVRTRWDFRAFSVSRRSVSSELLPSSGSSFRLRTSLKSPGAGASSFSSSDDRVW</sequence>
<organism evidence="2 3">
    <name type="scientific">Brassica cretica</name>
    <name type="common">Mustard</name>
    <dbReference type="NCBI Taxonomy" id="69181"/>
    <lineage>
        <taxon>Eukaryota</taxon>
        <taxon>Viridiplantae</taxon>
        <taxon>Streptophyta</taxon>
        <taxon>Embryophyta</taxon>
        <taxon>Tracheophyta</taxon>
        <taxon>Spermatophyta</taxon>
        <taxon>Magnoliopsida</taxon>
        <taxon>eudicotyledons</taxon>
        <taxon>Gunneridae</taxon>
        <taxon>Pentapetalae</taxon>
        <taxon>rosids</taxon>
        <taxon>malvids</taxon>
        <taxon>Brassicales</taxon>
        <taxon>Brassicaceae</taxon>
        <taxon>Brassiceae</taxon>
        <taxon>Brassica</taxon>
    </lineage>
</organism>
<keyword evidence="3" id="KW-1185">Reference proteome</keyword>
<reference evidence="2 3" key="1">
    <citation type="journal article" date="2020" name="BMC Genomics">
        <title>Intraspecific diversification of the crop wild relative Brassica cretica Lam. using demographic model selection.</title>
        <authorList>
            <person name="Kioukis A."/>
            <person name="Michalopoulou V.A."/>
            <person name="Briers L."/>
            <person name="Pirintsos S."/>
            <person name="Studholme D.J."/>
            <person name="Pavlidis P."/>
            <person name="Sarris P.F."/>
        </authorList>
    </citation>
    <scope>NUCLEOTIDE SEQUENCE [LARGE SCALE GENOMIC DNA]</scope>
    <source>
        <strain evidence="3">cv. PFS-1207/04</strain>
    </source>
</reference>
<accession>A0ABQ7CBX5</accession>
<evidence type="ECO:0000313" key="3">
    <source>
        <dbReference type="Proteomes" id="UP000266723"/>
    </source>
</evidence>
<dbReference type="Proteomes" id="UP000266723">
    <property type="component" value="Unassembled WGS sequence"/>
</dbReference>
<dbReference type="EMBL" id="QGKV02000832">
    <property type="protein sequence ID" value="KAF3549278.1"/>
    <property type="molecule type" value="Genomic_DNA"/>
</dbReference>
<proteinExistence type="predicted"/>
<name>A0ABQ7CBX5_BRACR</name>
<gene>
    <name evidence="2" type="ORF">DY000_02006322</name>
</gene>
<evidence type="ECO:0000313" key="2">
    <source>
        <dbReference type="EMBL" id="KAF3549278.1"/>
    </source>
</evidence>
<feature type="region of interest" description="Disordered" evidence="1">
    <location>
        <begin position="116"/>
        <end position="136"/>
    </location>
</feature>
<feature type="compositionally biased region" description="Low complexity" evidence="1">
    <location>
        <begin position="120"/>
        <end position="130"/>
    </location>
</feature>
<evidence type="ECO:0000256" key="1">
    <source>
        <dbReference type="SAM" id="MobiDB-lite"/>
    </source>
</evidence>